<dbReference type="Gene3D" id="3.40.30.10">
    <property type="entry name" value="Glutaredoxin"/>
    <property type="match status" value="1"/>
</dbReference>
<keyword evidence="2" id="KW-1185">Reference proteome</keyword>
<evidence type="ECO:0000313" key="2">
    <source>
        <dbReference type="Proteomes" id="UP000031671"/>
    </source>
</evidence>
<reference evidence="1 2" key="2">
    <citation type="submission" date="2015-01" db="EMBL/GenBank/DDBJ databases">
        <authorList>
            <consortium name="NBRP consortium"/>
            <person name="Sawabe T."/>
            <person name="Meirelles P."/>
            <person name="Feng G."/>
            <person name="Sayaka M."/>
            <person name="Hattori M."/>
            <person name="Ohkuma M."/>
        </authorList>
    </citation>
    <scope>NUCLEOTIDE SEQUENCE [LARGE SCALE GENOMIC DNA]</scope>
    <source>
        <strain evidence="2">JCM 19231</strain>
    </source>
</reference>
<comment type="caution">
    <text evidence="1">The sequence shown here is derived from an EMBL/GenBank/DDBJ whole genome shotgun (WGS) entry which is preliminary data.</text>
</comment>
<proteinExistence type="predicted"/>
<gene>
    <name evidence="1" type="ORF">JCM19231_1466</name>
</gene>
<evidence type="ECO:0000313" key="1">
    <source>
        <dbReference type="EMBL" id="GAM59303.1"/>
    </source>
</evidence>
<dbReference type="CDD" id="cd00570">
    <property type="entry name" value="GST_N_family"/>
    <property type="match status" value="1"/>
</dbReference>
<sequence length="49" mass="5397">MGIINPTNKTVLDLKGLHLYHTGFSNCAMRVRLALEEKDLAGKVTQSVL</sequence>
<reference evidence="1 2" key="1">
    <citation type="submission" date="2015-01" db="EMBL/GenBank/DDBJ databases">
        <title>Vibrio sp. C1 JCM 19231 whole genome shotgun sequence.</title>
        <authorList>
            <person name="Sawabe T."/>
            <person name="Meirelles P."/>
            <person name="Feng G."/>
            <person name="Sayaka M."/>
            <person name="Hattori M."/>
            <person name="Ohkuma M."/>
        </authorList>
    </citation>
    <scope>NUCLEOTIDE SEQUENCE [LARGE SCALE GENOMIC DNA]</scope>
    <source>
        <strain evidence="2">JCM 19231</strain>
    </source>
</reference>
<name>A0A0B8P7S8_9VIBR</name>
<protein>
    <submittedName>
        <fullName evidence="1">Uncharacterized protein</fullName>
    </submittedName>
</protein>
<organism evidence="1 2">
    <name type="scientific">Vibrio ishigakensis</name>
    <dbReference type="NCBI Taxonomy" id="1481914"/>
    <lineage>
        <taxon>Bacteria</taxon>
        <taxon>Pseudomonadati</taxon>
        <taxon>Pseudomonadota</taxon>
        <taxon>Gammaproteobacteria</taxon>
        <taxon>Vibrionales</taxon>
        <taxon>Vibrionaceae</taxon>
        <taxon>Vibrio</taxon>
    </lineage>
</organism>
<dbReference type="AlphaFoldDB" id="A0A0B8P7S8"/>
<dbReference type="Proteomes" id="UP000031671">
    <property type="component" value="Unassembled WGS sequence"/>
</dbReference>
<dbReference type="EMBL" id="BBRZ01000139">
    <property type="protein sequence ID" value="GAM59303.1"/>
    <property type="molecule type" value="Genomic_DNA"/>
</dbReference>
<accession>A0A0B8P7S8</accession>